<name>A0A9Q1MM84_9SOLA</name>
<keyword evidence="1" id="KW-0812">Transmembrane</keyword>
<dbReference type="OrthoDB" id="1304067at2759"/>
<gene>
    <name evidence="3" type="ORF">K7X08_027124</name>
</gene>
<feature type="chain" id="PRO_5040273715" evidence="2">
    <location>
        <begin position="26"/>
        <end position="119"/>
    </location>
</feature>
<keyword evidence="2" id="KW-0732">Signal</keyword>
<evidence type="ECO:0000256" key="2">
    <source>
        <dbReference type="SAM" id="SignalP"/>
    </source>
</evidence>
<feature type="signal peptide" evidence="2">
    <location>
        <begin position="1"/>
        <end position="25"/>
    </location>
</feature>
<dbReference type="Proteomes" id="UP001152561">
    <property type="component" value="Unassembled WGS sequence"/>
</dbReference>
<reference evidence="4" key="1">
    <citation type="journal article" date="2023" name="Proc. Natl. Acad. Sci. U.S.A.">
        <title>Genomic and structural basis for evolution of tropane alkaloid biosynthesis.</title>
        <authorList>
            <person name="Wanga Y.-J."/>
            <person name="Taina T."/>
            <person name="Yua J.-Y."/>
            <person name="Lia J."/>
            <person name="Xua B."/>
            <person name="Chenc J."/>
            <person name="D'Auriad J.C."/>
            <person name="Huanga J.-P."/>
            <person name="Huanga S.-X."/>
        </authorList>
    </citation>
    <scope>NUCLEOTIDE SEQUENCE [LARGE SCALE GENOMIC DNA]</scope>
    <source>
        <strain evidence="4">cv. KIB-2019</strain>
    </source>
</reference>
<proteinExistence type="predicted"/>
<protein>
    <submittedName>
        <fullName evidence="3">Uncharacterized protein</fullName>
    </submittedName>
</protein>
<organism evidence="3 4">
    <name type="scientific">Anisodus acutangulus</name>
    <dbReference type="NCBI Taxonomy" id="402998"/>
    <lineage>
        <taxon>Eukaryota</taxon>
        <taxon>Viridiplantae</taxon>
        <taxon>Streptophyta</taxon>
        <taxon>Embryophyta</taxon>
        <taxon>Tracheophyta</taxon>
        <taxon>Spermatophyta</taxon>
        <taxon>Magnoliopsida</taxon>
        <taxon>eudicotyledons</taxon>
        <taxon>Gunneridae</taxon>
        <taxon>Pentapetalae</taxon>
        <taxon>asterids</taxon>
        <taxon>lamiids</taxon>
        <taxon>Solanales</taxon>
        <taxon>Solanaceae</taxon>
        <taxon>Solanoideae</taxon>
        <taxon>Hyoscyameae</taxon>
        <taxon>Anisodus</taxon>
    </lineage>
</organism>
<keyword evidence="1" id="KW-0472">Membrane</keyword>
<evidence type="ECO:0000313" key="3">
    <source>
        <dbReference type="EMBL" id="KAJ8560934.1"/>
    </source>
</evidence>
<keyword evidence="4" id="KW-1185">Reference proteome</keyword>
<comment type="caution">
    <text evidence="3">The sequence shown here is derived from an EMBL/GenBank/DDBJ whole genome shotgun (WGS) entry which is preliminary data.</text>
</comment>
<keyword evidence="1" id="KW-1133">Transmembrane helix</keyword>
<dbReference type="EMBL" id="JAJAGQ010000006">
    <property type="protein sequence ID" value="KAJ8560934.1"/>
    <property type="molecule type" value="Genomic_DNA"/>
</dbReference>
<feature type="transmembrane region" description="Helical" evidence="1">
    <location>
        <begin position="44"/>
        <end position="62"/>
    </location>
</feature>
<evidence type="ECO:0000256" key="1">
    <source>
        <dbReference type="SAM" id="Phobius"/>
    </source>
</evidence>
<dbReference type="AlphaFoldDB" id="A0A9Q1MM84"/>
<evidence type="ECO:0000313" key="4">
    <source>
        <dbReference type="Proteomes" id="UP001152561"/>
    </source>
</evidence>
<sequence length="119" mass="13567">MAKKCLSHKLSFFFCVLLVILAVDSFWSTNTQLSPNSVNMANKLSFFFCILLVSLAVEVMALRDLPLLEQVQVIEQIVRRDMRCFDRCNTDADCKDVIGPRKCTNCRKGYSSVKKCYAN</sequence>
<accession>A0A9Q1MM84</accession>